<gene>
    <name evidence="2" type="ORF">SAMN05444368_0399</name>
</gene>
<evidence type="ECO:0000313" key="2">
    <source>
        <dbReference type="EMBL" id="SIN63448.1"/>
    </source>
</evidence>
<feature type="transmembrane region" description="Helical" evidence="1">
    <location>
        <begin position="46"/>
        <end position="69"/>
    </location>
</feature>
<dbReference type="Pfam" id="PF11146">
    <property type="entry name" value="DUF2905"/>
    <property type="match status" value="1"/>
</dbReference>
<name>A0ABY1JBC0_9BACT</name>
<evidence type="ECO:0000256" key="1">
    <source>
        <dbReference type="SAM" id="Phobius"/>
    </source>
</evidence>
<keyword evidence="1" id="KW-0812">Transmembrane</keyword>
<feature type="transmembrane region" description="Helical" evidence="1">
    <location>
        <begin position="7"/>
        <end position="26"/>
    </location>
</feature>
<evidence type="ECO:0008006" key="4">
    <source>
        <dbReference type="Google" id="ProtNLM"/>
    </source>
</evidence>
<protein>
    <recommendedName>
        <fullName evidence="4">DUF2905 domain-containing protein</fullName>
    </recommendedName>
</protein>
<accession>A0ABY1JBC0</accession>
<sequence length="74" mass="8235">MQDMGKMLIIFGFFILLIGVALYFAGKGGISFGHLPGDIVIRKKNVVIIFPIVSMLILSLVLSIVLNLLGRWFR</sequence>
<comment type="caution">
    <text evidence="2">The sequence shown here is derived from an EMBL/GenBank/DDBJ whole genome shotgun (WGS) entry which is preliminary data.</text>
</comment>
<dbReference type="InterPro" id="IPR021320">
    <property type="entry name" value="DUF2905"/>
</dbReference>
<proteinExistence type="predicted"/>
<dbReference type="RefSeq" id="WP_014806589.1">
    <property type="nucleotide sequence ID" value="NZ_DAONBL010000002.1"/>
</dbReference>
<dbReference type="EMBL" id="FSQZ01000001">
    <property type="protein sequence ID" value="SIN63448.1"/>
    <property type="molecule type" value="Genomic_DNA"/>
</dbReference>
<reference evidence="2 3" key="1">
    <citation type="submission" date="2016-11" db="EMBL/GenBank/DDBJ databases">
        <authorList>
            <person name="Varghese N."/>
            <person name="Submissions S."/>
        </authorList>
    </citation>
    <scope>NUCLEOTIDE SEQUENCE [LARGE SCALE GENOMIC DNA]</scope>
    <source>
        <strain evidence="2 3">DSM 20664</strain>
    </source>
</reference>
<keyword evidence="1" id="KW-1133">Transmembrane helix</keyword>
<dbReference type="PANTHER" id="PTHR36443">
    <property type="entry name" value="BSR5223 PROTEIN"/>
    <property type="match status" value="1"/>
</dbReference>
<keyword evidence="1" id="KW-0472">Membrane</keyword>
<evidence type="ECO:0000313" key="3">
    <source>
        <dbReference type="Proteomes" id="UP000185093"/>
    </source>
</evidence>
<keyword evidence="3" id="KW-1185">Reference proteome</keyword>
<dbReference type="Proteomes" id="UP000185093">
    <property type="component" value="Unassembled WGS sequence"/>
</dbReference>
<organism evidence="2 3">
    <name type="scientific">Acetomicrobium flavidum</name>
    <dbReference type="NCBI Taxonomy" id="49896"/>
    <lineage>
        <taxon>Bacteria</taxon>
        <taxon>Thermotogati</taxon>
        <taxon>Synergistota</taxon>
        <taxon>Synergistia</taxon>
        <taxon>Synergistales</taxon>
        <taxon>Acetomicrobiaceae</taxon>
        <taxon>Acetomicrobium</taxon>
    </lineage>
</organism>
<dbReference type="PANTHER" id="PTHR36443:SF1">
    <property type="entry name" value="BSR5223 PROTEIN"/>
    <property type="match status" value="1"/>
</dbReference>